<dbReference type="AlphaFoldDB" id="A0A5B7DEZ3"/>
<protein>
    <submittedName>
        <fullName evidence="1">Uncharacterized protein</fullName>
    </submittedName>
</protein>
<proteinExistence type="predicted"/>
<gene>
    <name evidence="1" type="ORF">E2C01_012931</name>
</gene>
<name>A0A5B7DEZ3_PORTR</name>
<dbReference type="Proteomes" id="UP000324222">
    <property type="component" value="Unassembled WGS sequence"/>
</dbReference>
<keyword evidence="2" id="KW-1185">Reference proteome</keyword>
<accession>A0A5B7DEZ3</accession>
<evidence type="ECO:0000313" key="2">
    <source>
        <dbReference type="Proteomes" id="UP000324222"/>
    </source>
</evidence>
<sequence>MYASSAWSFFFTSTQQQQLEDVQKTPCRIILGPAYTYYDHVLTTLRLPRLSNKHREALLKLSRDLCCLTRGFAAFSPLPPPRPVYTTRHNNVVMPIRIEHPKALS</sequence>
<evidence type="ECO:0000313" key="1">
    <source>
        <dbReference type="EMBL" id="MPC20001.1"/>
    </source>
</evidence>
<dbReference type="EMBL" id="VSRR010000824">
    <property type="protein sequence ID" value="MPC20001.1"/>
    <property type="molecule type" value="Genomic_DNA"/>
</dbReference>
<reference evidence="1 2" key="1">
    <citation type="submission" date="2019-05" db="EMBL/GenBank/DDBJ databases">
        <title>Another draft genome of Portunus trituberculatus and its Hox gene families provides insights of decapod evolution.</title>
        <authorList>
            <person name="Jeong J.-H."/>
            <person name="Song I."/>
            <person name="Kim S."/>
            <person name="Choi T."/>
            <person name="Kim D."/>
            <person name="Ryu S."/>
            <person name="Kim W."/>
        </authorList>
    </citation>
    <scope>NUCLEOTIDE SEQUENCE [LARGE SCALE GENOMIC DNA]</scope>
    <source>
        <tissue evidence="1">Muscle</tissue>
    </source>
</reference>
<comment type="caution">
    <text evidence="1">The sequence shown here is derived from an EMBL/GenBank/DDBJ whole genome shotgun (WGS) entry which is preliminary data.</text>
</comment>
<organism evidence="1 2">
    <name type="scientific">Portunus trituberculatus</name>
    <name type="common">Swimming crab</name>
    <name type="synonym">Neptunus trituberculatus</name>
    <dbReference type="NCBI Taxonomy" id="210409"/>
    <lineage>
        <taxon>Eukaryota</taxon>
        <taxon>Metazoa</taxon>
        <taxon>Ecdysozoa</taxon>
        <taxon>Arthropoda</taxon>
        <taxon>Crustacea</taxon>
        <taxon>Multicrustacea</taxon>
        <taxon>Malacostraca</taxon>
        <taxon>Eumalacostraca</taxon>
        <taxon>Eucarida</taxon>
        <taxon>Decapoda</taxon>
        <taxon>Pleocyemata</taxon>
        <taxon>Brachyura</taxon>
        <taxon>Eubrachyura</taxon>
        <taxon>Portunoidea</taxon>
        <taxon>Portunidae</taxon>
        <taxon>Portuninae</taxon>
        <taxon>Portunus</taxon>
    </lineage>
</organism>